<dbReference type="GO" id="GO:0032259">
    <property type="term" value="P:methylation"/>
    <property type="evidence" value="ECO:0007669"/>
    <property type="project" value="UniProtKB-KW"/>
</dbReference>
<gene>
    <name evidence="2" type="ORF">CHH67_21700</name>
</gene>
<dbReference type="RefSeq" id="WP_095267468.1">
    <property type="nucleotide sequence ID" value="NZ_NPBY01000076.1"/>
</dbReference>
<dbReference type="Gene3D" id="3.40.50.150">
    <property type="entry name" value="Vaccinia Virus protein VP39"/>
    <property type="match status" value="1"/>
</dbReference>
<dbReference type="InterPro" id="IPR013216">
    <property type="entry name" value="Methyltransf_11"/>
</dbReference>
<dbReference type="OrthoDB" id="9805585at2"/>
<dbReference type="InterPro" id="IPR029063">
    <property type="entry name" value="SAM-dependent_MTases_sf"/>
</dbReference>
<dbReference type="EMBL" id="NPBY01000076">
    <property type="protein sequence ID" value="PAD72678.1"/>
    <property type="molecule type" value="Genomic_DNA"/>
</dbReference>
<dbReference type="AlphaFoldDB" id="A0A268EHS5"/>
<comment type="caution">
    <text evidence="2">The sequence shown here is derived from an EMBL/GenBank/DDBJ whole genome shotgun (WGS) entry which is preliminary data.</text>
</comment>
<evidence type="ECO:0000313" key="3">
    <source>
        <dbReference type="Proteomes" id="UP000215596"/>
    </source>
</evidence>
<dbReference type="GO" id="GO:0008757">
    <property type="term" value="F:S-adenosylmethionine-dependent methyltransferase activity"/>
    <property type="evidence" value="ECO:0007669"/>
    <property type="project" value="InterPro"/>
</dbReference>
<protein>
    <submittedName>
        <fullName evidence="2">Phospholipid methyltransferase</fullName>
    </submittedName>
</protein>
<dbReference type="Proteomes" id="UP000215596">
    <property type="component" value="Unassembled WGS sequence"/>
</dbReference>
<dbReference type="Pfam" id="PF08241">
    <property type="entry name" value="Methyltransf_11"/>
    <property type="match status" value="1"/>
</dbReference>
<dbReference type="SUPFAM" id="SSF53335">
    <property type="entry name" value="S-adenosyl-L-methionine-dependent methyltransferases"/>
    <property type="match status" value="1"/>
</dbReference>
<evidence type="ECO:0000313" key="2">
    <source>
        <dbReference type="EMBL" id="PAD72678.1"/>
    </source>
</evidence>
<name>A0A268EHS5_9BACL</name>
<sequence>MEYKEALLFVQTFVQSPKLIGSIVPSSSFLGQKMANSVPWKEIHYAAELGAGTGAITKYLSQIQLRELVLFEQDERLRDNLAKAYPDFRCYPNALQMKAMLQQSGIGALDCIWSGLPFFNFSKSVRETLLEQISTCLKPGGWFVAFQYSLQMKKELSEKFNLQQIKFIPLNIPPAFLYVCRKKFN</sequence>
<reference evidence="2 3" key="1">
    <citation type="submission" date="2017-07" db="EMBL/GenBank/DDBJ databases">
        <title>Isolation and whole genome analysis of endospore-forming bacteria from heroin.</title>
        <authorList>
            <person name="Kalinowski J."/>
            <person name="Ahrens B."/>
            <person name="Al-Dilaimi A."/>
            <person name="Winkler A."/>
            <person name="Wibberg D."/>
            <person name="Schleenbecker U."/>
            <person name="Ruckert C."/>
            <person name="Wolfel R."/>
            <person name="Grass G."/>
        </authorList>
    </citation>
    <scope>NUCLEOTIDE SEQUENCE [LARGE SCALE GENOMIC DNA]</scope>
    <source>
        <strain evidence="2 3">7537-G1</strain>
    </source>
</reference>
<evidence type="ECO:0000259" key="1">
    <source>
        <dbReference type="Pfam" id="PF08241"/>
    </source>
</evidence>
<feature type="domain" description="Methyltransferase type 11" evidence="1">
    <location>
        <begin position="48"/>
        <end position="144"/>
    </location>
</feature>
<dbReference type="CDD" id="cd02440">
    <property type="entry name" value="AdoMet_MTases"/>
    <property type="match status" value="1"/>
</dbReference>
<organism evidence="2 3">
    <name type="scientific">Paenibacillus campinasensis</name>
    <dbReference type="NCBI Taxonomy" id="66347"/>
    <lineage>
        <taxon>Bacteria</taxon>
        <taxon>Bacillati</taxon>
        <taxon>Bacillota</taxon>
        <taxon>Bacilli</taxon>
        <taxon>Bacillales</taxon>
        <taxon>Paenibacillaceae</taxon>
        <taxon>Paenibacillus</taxon>
    </lineage>
</organism>
<accession>A0A268EHS5</accession>
<keyword evidence="2" id="KW-0489">Methyltransferase</keyword>
<keyword evidence="2" id="KW-0808">Transferase</keyword>
<proteinExistence type="predicted"/>